<keyword evidence="3" id="KW-1185">Reference proteome</keyword>
<evidence type="ECO:0000313" key="2">
    <source>
        <dbReference type="EMBL" id="VEL16484.1"/>
    </source>
</evidence>
<name>A0A3S5AHC1_9PLAT</name>
<organism evidence="2 3">
    <name type="scientific">Protopolystoma xenopodis</name>
    <dbReference type="NCBI Taxonomy" id="117903"/>
    <lineage>
        <taxon>Eukaryota</taxon>
        <taxon>Metazoa</taxon>
        <taxon>Spiralia</taxon>
        <taxon>Lophotrochozoa</taxon>
        <taxon>Platyhelminthes</taxon>
        <taxon>Monogenea</taxon>
        <taxon>Polyopisthocotylea</taxon>
        <taxon>Polystomatidea</taxon>
        <taxon>Polystomatidae</taxon>
        <taxon>Protopolystoma</taxon>
    </lineage>
</organism>
<reference evidence="2" key="1">
    <citation type="submission" date="2018-11" db="EMBL/GenBank/DDBJ databases">
        <authorList>
            <consortium name="Pathogen Informatics"/>
        </authorList>
    </citation>
    <scope>NUCLEOTIDE SEQUENCE</scope>
</reference>
<dbReference type="AlphaFoldDB" id="A0A3S5AHC1"/>
<protein>
    <submittedName>
        <fullName evidence="2">Uncharacterized protein</fullName>
    </submittedName>
</protein>
<feature type="compositionally biased region" description="Polar residues" evidence="1">
    <location>
        <begin position="1"/>
        <end position="12"/>
    </location>
</feature>
<accession>A0A3S5AHC1</accession>
<feature type="region of interest" description="Disordered" evidence="1">
    <location>
        <begin position="1"/>
        <end position="26"/>
    </location>
</feature>
<evidence type="ECO:0000256" key="1">
    <source>
        <dbReference type="SAM" id="MobiDB-lite"/>
    </source>
</evidence>
<comment type="caution">
    <text evidence="2">The sequence shown here is derived from an EMBL/GenBank/DDBJ whole genome shotgun (WGS) entry which is preliminary data.</text>
</comment>
<evidence type="ECO:0000313" key="3">
    <source>
        <dbReference type="Proteomes" id="UP000784294"/>
    </source>
</evidence>
<dbReference type="EMBL" id="CAAALY010028621">
    <property type="protein sequence ID" value="VEL16484.1"/>
    <property type="molecule type" value="Genomic_DNA"/>
</dbReference>
<dbReference type="Proteomes" id="UP000784294">
    <property type="component" value="Unassembled WGS sequence"/>
</dbReference>
<proteinExistence type="predicted"/>
<sequence>MDQNVPSQSKSAQPARIGNNGLGLGEVVSRASKRTRVLVTKARENVSPPTDNTSKDLISAHSFGDVYGSKKRSRRTIEITSGCTEMKSSESESDETISLLSPKFGASSRMVSREQFIPIDSSPLFNDFGQRYHGSQVVHEVDDPVLEELINSLNRHKPTSSTDREVITGENRCNDSSNKKDKIIGRVTTNSHVSDGSRRKEPLTSLCFKQEILGCGAQLKRKYSETLTSDLSLPSNSLAVNASSADFYIPHSSISTLSAKFNTGNSAPTPMLTPDLFPSTLMPADPVDSHDSDTSMCDPDCQSVCCLHSTPSRIPLSSPKISAGASADHLVELPVPVSAISGTGGLDLSISDMTDWSLSRDDSAPESLNNAENFDLPLLPYYRCQVFDVKRSRNELQATFEWLASTLQATGKSPNLKKPVFIKVTLRDSW</sequence>
<gene>
    <name evidence="2" type="ORF">PXEA_LOCUS9924</name>
</gene>